<dbReference type="GO" id="GO:0008933">
    <property type="term" value="F:peptidoglycan lytic transglycosylase activity"/>
    <property type="evidence" value="ECO:0007669"/>
    <property type="project" value="TreeGrafter"/>
</dbReference>
<dbReference type="RefSeq" id="WP_247995213.1">
    <property type="nucleotide sequence ID" value="NZ_CP096020.1"/>
</dbReference>
<dbReference type="PANTHER" id="PTHR30163">
    <property type="entry name" value="MEMBRANE-BOUND LYTIC MUREIN TRANSGLYCOSYLASE B"/>
    <property type="match status" value="1"/>
</dbReference>
<dbReference type="Gene3D" id="2.30.30.40">
    <property type="entry name" value="SH3 Domains"/>
    <property type="match status" value="1"/>
</dbReference>
<dbReference type="SUPFAM" id="SSF53955">
    <property type="entry name" value="Lysozyme-like"/>
    <property type="match status" value="1"/>
</dbReference>
<dbReference type="Proteomes" id="UP000831768">
    <property type="component" value="Plasmid unnamed1"/>
</dbReference>
<name>A0A8U0A6R8_9EURY</name>
<evidence type="ECO:0000259" key="2">
    <source>
        <dbReference type="Pfam" id="PF13406"/>
    </source>
</evidence>
<dbReference type="PANTHER" id="PTHR30163:SF8">
    <property type="entry name" value="LYTIC MUREIN TRANSGLYCOSYLASE"/>
    <property type="match status" value="1"/>
</dbReference>
<dbReference type="GO" id="GO:0009253">
    <property type="term" value="P:peptidoglycan catabolic process"/>
    <property type="evidence" value="ECO:0007669"/>
    <property type="project" value="TreeGrafter"/>
</dbReference>
<dbReference type="InterPro" id="IPR006311">
    <property type="entry name" value="TAT_signal"/>
</dbReference>
<feature type="region of interest" description="Disordered" evidence="1">
    <location>
        <begin position="169"/>
        <end position="194"/>
    </location>
</feature>
<reference evidence="3" key="1">
    <citation type="submission" date="2022-04" db="EMBL/GenBank/DDBJ databases">
        <title>Halocatena sp. nov., isolated from a salt lake.</title>
        <authorList>
            <person name="Cui H.-L."/>
        </authorList>
    </citation>
    <scope>NUCLEOTIDE SEQUENCE</scope>
    <source>
        <strain evidence="3">AD-1</strain>
        <plasmid evidence="3">unnamed1</plasmid>
    </source>
</reference>
<dbReference type="InterPro" id="IPR043426">
    <property type="entry name" value="MltB-like"/>
</dbReference>
<keyword evidence="4" id="KW-1185">Reference proteome</keyword>
<keyword evidence="3" id="KW-0614">Plasmid</keyword>
<accession>A0A8U0A6R8</accession>
<evidence type="ECO:0000256" key="1">
    <source>
        <dbReference type="SAM" id="MobiDB-lite"/>
    </source>
</evidence>
<geneLocation type="plasmid" evidence="3 4">
    <name>unnamed1</name>
</geneLocation>
<sequence>MTDQLTRRSMLQALGSTSVAAVGATSVLSGTAAANPTGDIPSNYLTEYRQTGSEWGIDWTYLAGVGWVETQHGQYTTGCAESGAGAKGPMQFMPATWDAYGVDGNGDGDKNICDYQDAIPAAANYLTASGAPGNWNDALYAYNHSWDYVNHVKETAAVYRDRYGGGGGGGGGFSDGDRVTPTANLNTRKQPGTGSQVLATMAPGTEGEIMNGPTDKNGYTWWGVHWLADDIWGWSVEQYLKHA</sequence>
<dbReference type="Gene3D" id="1.10.530.10">
    <property type="match status" value="1"/>
</dbReference>
<feature type="domain" description="Transglycosylase SLT" evidence="2">
    <location>
        <begin position="82"/>
        <end position="130"/>
    </location>
</feature>
<dbReference type="EMBL" id="CP096020">
    <property type="protein sequence ID" value="UPM44559.1"/>
    <property type="molecule type" value="Genomic_DNA"/>
</dbReference>
<protein>
    <submittedName>
        <fullName evidence="3">Lytic transglycosylase domain-containing protein</fullName>
    </submittedName>
</protein>
<dbReference type="Pfam" id="PF13406">
    <property type="entry name" value="SLT_2"/>
    <property type="match status" value="1"/>
</dbReference>
<dbReference type="CDD" id="cd13399">
    <property type="entry name" value="Slt35-like"/>
    <property type="match status" value="1"/>
</dbReference>
<dbReference type="InterPro" id="IPR031304">
    <property type="entry name" value="SLT_2"/>
</dbReference>
<organism evidence="3 4">
    <name type="scientific">Halocatena salina</name>
    <dbReference type="NCBI Taxonomy" id="2934340"/>
    <lineage>
        <taxon>Archaea</taxon>
        <taxon>Methanobacteriati</taxon>
        <taxon>Methanobacteriota</taxon>
        <taxon>Stenosarchaea group</taxon>
        <taxon>Halobacteria</taxon>
        <taxon>Halobacteriales</taxon>
        <taxon>Natronomonadaceae</taxon>
        <taxon>Halocatena</taxon>
    </lineage>
</organism>
<gene>
    <name evidence="3" type="ORF">MW046_14130</name>
</gene>
<proteinExistence type="predicted"/>
<dbReference type="KEGG" id="haad:MW046_14130"/>
<dbReference type="AlphaFoldDB" id="A0A8U0A6R8"/>
<evidence type="ECO:0000313" key="4">
    <source>
        <dbReference type="Proteomes" id="UP000831768"/>
    </source>
</evidence>
<dbReference type="InterPro" id="IPR023346">
    <property type="entry name" value="Lysozyme-like_dom_sf"/>
</dbReference>
<dbReference type="PROSITE" id="PS51318">
    <property type="entry name" value="TAT"/>
    <property type="match status" value="1"/>
</dbReference>
<feature type="compositionally biased region" description="Polar residues" evidence="1">
    <location>
        <begin position="181"/>
        <end position="194"/>
    </location>
</feature>
<evidence type="ECO:0000313" key="3">
    <source>
        <dbReference type="EMBL" id="UPM44559.1"/>
    </source>
</evidence>
<dbReference type="GeneID" id="71929207"/>